<evidence type="ECO:0000313" key="3">
    <source>
        <dbReference type="Proteomes" id="UP000824281"/>
    </source>
</evidence>
<sequence length="76" mass="8462">MILYALLAFAILIALVVGQFRIASRALHERKAGIGRFTYSFEESPKAFIAMLVLEWVGLVFVFAYLLALVVGVLFP</sequence>
<keyword evidence="3" id="KW-1185">Reference proteome</keyword>
<organism evidence="2 3">
    <name type="scientific">Qipengyuania aurantiaca</name>
    <dbReference type="NCBI Taxonomy" id="2867233"/>
    <lineage>
        <taxon>Bacteria</taxon>
        <taxon>Pseudomonadati</taxon>
        <taxon>Pseudomonadota</taxon>
        <taxon>Alphaproteobacteria</taxon>
        <taxon>Sphingomonadales</taxon>
        <taxon>Erythrobacteraceae</taxon>
        <taxon>Qipengyuania</taxon>
    </lineage>
</organism>
<keyword evidence="1" id="KW-0812">Transmembrane</keyword>
<dbReference type="RefSeq" id="WP_221425894.1">
    <property type="nucleotide sequence ID" value="NZ_CP081295.1"/>
</dbReference>
<gene>
    <name evidence="2" type="ORF">K3148_03265</name>
</gene>
<keyword evidence="1" id="KW-1133">Transmembrane helix</keyword>
<feature type="transmembrane region" description="Helical" evidence="1">
    <location>
        <begin position="49"/>
        <end position="75"/>
    </location>
</feature>
<reference evidence="2 3" key="1">
    <citation type="submission" date="2021-08" db="EMBL/GenBank/DDBJ databases">
        <title>Comparative Genomics Analysis of the Genus Qipengyuania Reveals Extensive Genetic Diversity and Metabolic Versatility, Including the Description of Fifteen Novel Species.</title>
        <authorList>
            <person name="Liu Y."/>
        </authorList>
    </citation>
    <scope>NUCLEOTIDE SEQUENCE [LARGE SCALE GENOMIC DNA]</scope>
    <source>
        <strain evidence="2 3">1NDH13</strain>
    </source>
</reference>
<protein>
    <submittedName>
        <fullName evidence="2">Uncharacterized protein</fullName>
    </submittedName>
</protein>
<evidence type="ECO:0000313" key="2">
    <source>
        <dbReference type="EMBL" id="QZD90425.1"/>
    </source>
</evidence>
<proteinExistence type="predicted"/>
<name>A0ABX8ZN43_9SPHN</name>
<accession>A0ABX8ZN43</accession>
<evidence type="ECO:0000256" key="1">
    <source>
        <dbReference type="SAM" id="Phobius"/>
    </source>
</evidence>
<keyword evidence="1" id="KW-0472">Membrane</keyword>
<dbReference type="EMBL" id="CP081295">
    <property type="protein sequence ID" value="QZD90425.1"/>
    <property type="molecule type" value="Genomic_DNA"/>
</dbReference>
<dbReference type="Proteomes" id="UP000824281">
    <property type="component" value="Chromosome"/>
</dbReference>